<dbReference type="RefSeq" id="WP_025357297.1">
    <property type="nucleotide sequence ID" value="NZ_BAAABQ010000018.1"/>
</dbReference>
<name>A0ABR6BWC0_9PSEU</name>
<evidence type="ECO:0000313" key="2">
    <source>
        <dbReference type="EMBL" id="MBA8930892.1"/>
    </source>
</evidence>
<keyword evidence="1" id="KW-0812">Transmembrane</keyword>
<dbReference type="EMBL" id="JACJID010000007">
    <property type="protein sequence ID" value="MBA8930892.1"/>
    <property type="molecule type" value="Genomic_DNA"/>
</dbReference>
<sequence>MNEKVRVNWHGVLGVALVLAAVGIAFVRRWDVPWLYFLAAIVGYVVAVLALTFALRGSRGQYAELDSFDLMRVMYGAHLGFLFLVGGLLIPFGSFWVGLGVFIASIAAGMAIPFLLVRKA</sequence>
<gene>
    <name evidence="2" type="ORF">BC739_008139</name>
</gene>
<feature type="transmembrane region" description="Helical" evidence="1">
    <location>
        <begin position="73"/>
        <end position="90"/>
    </location>
</feature>
<reference evidence="2 3" key="1">
    <citation type="submission" date="2020-08" db="EMBL/GenBank/DDBJ databases">
        <title>Genomic Encyclopedia of Archaeal and Bacterial Type Strains, Phase II (KMG-II): from individual species to whole genera.</title>
        <authorList>
            <person name="Goeker M."/>
        </authorList>
    </citation>
    <scope>NUCLEOTIDE SEQUENCE [LARGE SCALE GENOMIC DNA]</scope>
    <source>
        <strain evidence="2 3">DSM 43850</strain>
    </source>
</reference>
<dbReference type="Proteomes" id="UP000517916">
    <property type="component" value="Unassembled WGS sequence"/>
</dbReference>
<feature type="transmembrane region" description="Helical" evidence="1">
    <location>
        <begin position="7"/>
        <end position="27"/>
    </location>
</feature>
<accession>A0ABR6BWC0</accession>
<keyword evidence="1" id="KW-1133">Transmembrane helix</keyword>
<feature type="transmembrane region" description="Helical" evidence="1">
    <location>
        <begin position="33"/>
        <end position="53"/>
    </location>
</feature>
<keyword evidence="3" id="KW-1185">Reference proteome</keyword>
<comment type="caution">
    <text evidence="2">The sequence shown here is derived from an EMBL/GenBank/DDBJ whole genome shotgun (WGS) entry which is preliminary data.</text>
</comment>
<feature type="transmembrane region" description="Helical" evidence="1">
    <location>
        <begin position="96"/>
        <end position="117"/>
    </location>
</feature>
<proteinExistence type="predicted"/>
<evidence type="ECO:0000313" key="3">
    <source>
        <dbReference type="Proteomes" id="UP000517916"/>
    </source>
</evidence>
<evidence type="ECO:0000256" key="1">
    <source>
        <dbReference type="SAM" id="Phobius"/>
    </source>
</evidence>
<organism evidence="2 3">
    <name type="scientific">Kutzneria viridogrisea</name>
    <dbReference type="NCBI Taxonomy" id="47990"/>
    <lineage>
        <taxon>Bacteria</taxon>
        <taxon>Bacillati</taxon>
        <taxon>Actinomycetota</taxon>
        <taxon>Actinomycetes</taxon>
        <taxon>Pseudonocardiales</taxon>
        <taxon>Pseudonocardiaceae</taxon>
        <taxon>Kutzneria</taxon>
    </lineage>
</organism>
<protein>
    <submittedName>
        <fullName evidence="2">Uncharacterized protein</fullName>
    </submittedName>
</protein>
<keyword evidence="1" id="KW-0472">Membrane</keyword>